<accession>A0AAX4PB99</accession>
<comment type="similarity">
    <text evidence="1">Belongs to the HEBP family.</text>
</comment>
<protein>
    <submittedName>
        <fullName evidence="3">SOUL heme-binding protein</fullName>
    </submittedName>
</protein>
<evidence type="ECO:0000256" key="2">
    <source>
        <dbReference type="SAM" id="MobiDB-lite"/>
    </source>
</evidence>
<dbReference type="Pfam" id="PF04832">
    <property type="entry name" value="SOUL"/>
    <property type="match status" value="1"/>
</dbReference>
<gene>
    <name evidence="3" type="ORF">HKI87_07g50370</name>
</gene>
<dbReference type="InterPro" id="IPR018790">
    <property type="entry name" value="DUF2358"/>
</dbReference>
<dbReference type="SUPFAM" id="SSF54427">
    <property type="entry name" value="NTF2-like"/>
    <property type="match status" value="1"/>
</dbReference>
<dbReference type="Pfam" id="PF10184">
    <property type="entry name" value="DUF2358"/>
    <property type="match status" value="1"/>
</dbReference>
<dbReference type="Gene3D" id="3.20.80.10">
    <property type="entry name" value="Regulatory factor, effector binding domain"/>
    <property type="match status" value="1"/>
</dbReference>
<dbReference type="InterPro" id="IPR011256">
    <property type="entry name" value="Reg_factor_effector_dom_sf"/>
</dbReference>
<organism evidence="3 4">
    <name type="scientific">Chloropicon roscoffensis</name>
    <dbReference type="NCBI Taxonomy" id="1461544"/>
    <lineage>
        <taxon>Eukaryota</taxon>
        <taxon>Viridiplantae</taxon>
        <taxon>Chlorophyta</taxon>
        <taxon>Chloropicophyceae</taxon>
        <taxon>Chloropicales</taxon>
        <taxon>Chloropicaceae</taxon>
        <taxon>Chloropicon</taxon>
    </lineage>
</organism>
<keyword evidence="4" id="KW-1185">Reference proteome</keyword>
<evidence type="ECO:0000256" key="1">
    <source>
        <dbReference type="ARBA" id="ARBA00009817"/>
    </source>
</evidence>
<dbReference type="PANTHER" id="PTHR11220">
    <property type="entry name" value="HEME-BINDING PROTEIN-RELATED"/>
    <property type="match status" value="1"/>
</dbReference>
<dbReference type="EMBL" id="CP151507">
    <property type="protein sequence ID" value="WZN63488.1"/>
    <property type="molecule type" value="Genomic_DNA"/>
</dbReference>
<dbReference type="AlphaFoldDB" id="A0AAX4PB99"/>
<sequence length="393" mass="43827">MVHCVGLSSAAGGHRHPLNRGRSNAHRLKNSIVIGVPVSADAGRVQRRGLRASQATSSSSATRGEDDDAPIDFLTRMSSFLAEDLEHLFDERGIDKSVYAADVNFEDPITKYDSINGYLANIQMLRYVFSPEFILHQIYAVSETTLETRWTMNMKFRILPWQPDLTFTGTSQYEFDLQTEKVVRHSDTWDSISDQEYFSVEGLRDLVRQATNLAQTPDLETPKYVTLKRLSRYEIRSYDPYVVCETSTSSGDVTSGNGFNELAGFIFGGNDRKETMSMTTPVYTTSPRGESGQAKMQFVIEGSKYKTAGEVPGVSSSSVEVSQTAAGICAAAAVPGLPSESDVREAEDRLRRELASEGIECEDGYELARYNEPFVLPPFRRNEVLIRLKNFQL</sequence>
<name>A0AAX4PB99_9CHLO</name>
<feature type="compositionally biased region" description="Low complexity" evidence="2">
    <location>
        <begin position="52"/>
        <end position="62"/>
    </location>
</feature>
<evidence type="ECO:0000313" key="3">
    <source>
        <dbReference type="EMBL" id="WZN63488.1"/>
    </source>
</evidence>
<reference evidence="3 4" key="1">
    <citation type="submission" date="2024-03" db="EMBL/GenBank/DDBJ databases">
        <title>Complete genome sequence of the green alga Chloropicon roscoffensis RCC1871.</title>
        <authorList>
            <person name="Lemieux C."/>
            <person name="Pombert J.-F."/>
            <person name="Otis C."/>
            <person name="Turmel M."/>
        </authorList>
    </citation>
    <scope>NUCLEOTIDE SEQUENCE [LARGE SCALE GENOMIC DNA]</scope>
    <source>
        <strain evidence="3 4">RCC1871</strain>
    </source>
</reference>
<dbReference type="PANTHER" id="PTHR11220:SF50">
    <property type="entry name" value="SOUL HEME-BINDING FAMILY PROTEIN"/>
    <property type="match status" value="1"/>
</dbReference>
<dbReference type="SUPFAM" id="SSF55136">
    <property type="entry name" value="Probable bacterial effector-binding domain"/>
    <property type="match status" value="1"/>
</dbReference>
<dbReference type="InterPro" id="IPR006917">
    <property type="entry name" value="SOUL_heme-bd"/>
</dbReference>
<proteinExistence type="inferred from homology"/>
<evidence type="ECO:0000313" key="4">
    <source>
        <dbReference type="Proteomes" id="UP001472866"/>
    </source>
</evidence>
<feature type="region of interest" description="Disordered" evidence="2">
    <location>
        <begin position="45"/>
        <end position="67"/>
    </location>
</feature>
<dbReference type="InterPro" id="IPR032710">
    <property type="entry name" value="NTF2-like_dom_sf"/>
</dbReference>
<dbReference type="Proteomes" id="UP001472866">
    <property type="component" value="Chromosome 07"/>
</dbReference>